<dbReference type="Proteomes" id="UP000317839">
    <property type="component" value="Unassembled WGS sequence"/>
</dbReference>
<dbReference type="PROSITE" id="PS01124">
    <property type="entry name" value="HTH_ARAC_FAMILY_2"/>
    <property type="match status" value="1"/>
</dbReference>
<feature type="transmembrane region" description="Helical" evidence="5">
    <location>
        <begin position="37"/>
        <end position="58"/>
    </location>
</feature>
<keyword evidence="5" id="KW-0812">Transmembrane</keyword>
<keyword evidence="8" id="KW-1185">Reference proteome</keyword>
<keyword evidence="3" id="KW-0804">Transcription</keyword>
<evidence type="ECO:0000259" key="6">
    <source>
        <dbReference type="PROSITE" id="PS01124"/>
    </source>
</evidence>
<evidence type="ECO:0000313" key="8">
    <source>
        <dbReference type="Proteomes" id="UP000317839"/>
    </source>
</evidence>
<proteinExistence type="predicted"/>
<evidence type="ECO:0000256" key="2">
    <source>
        <dbReference type="ARBA" id="ARBA00023125"/>
    </source>
</evidence>
<evidence type="ECO:0000256" key="3">
    <source>
        <dbReference type="ARBA" id="ARBA00023163"/>
    </source>
</evidence>
<feature type="transmembrane region" description="Helical" evidence="5">
    <location>
        <begin position="141"/>
        <end position="162"/>
    </location>
</feature>
<organism evidence="7 8">
    <name type="scientific">Aliikangiella marina</name>
    <dbReference type="NCBI Taxonomy" id="1712262"/>
    <lineage>
        <taxon>Bacteria</taxon>
        <taxon>Pseudomonadati</taxon>
        <taxon>Pseudomonadota</taxon>
        <taxon>Gammaproteobacteria</taxon>
        <taxon>Oceanospirillales</taxon>
        <taxon>Pleioneaceae</taxon>
        <taxon>Aliikangiella</taxon>
    </lineage>
</organism>
<protein>
    <submittedName>
        <fullName evidence="7">AraC family transcriptional regulator</fullName>
    </submittedName>
</protein>
<dbReference type="AlphaFoldDB" id="A0A545TJ68"/>
<dbReference type="Gene3D" id="1.10.10.60">
    <property type="entry name" value="Homeodomain-like"/>
    <property type="match status" value="1"/>
</dbReference>
<reference evidence="7 8" key="1">
    <citation type="submission" date="2019-06" db="EMBL/GenBank/DDBJ databases">
        <title>Draft genome of Aliikangiella marina GYP-15.</title>
        <authorList>
            <person name="Wang G."/>
        </authorList>
    </citation>
    <scope>NUCLEOTIDE SEQUENCE [LARGE SCALE GENOMIC DNA]</scope>
    <source>
        <strain evidence="7 8">GYP-15</strain>
    </source>
</reference>
<dbReference type="PROSITE" id="PS00041">
    <property type="entry name" value="HTH_ARAC_FAMILY_1"/>
    <property type="match status" value="1"/>
</dbReference>
<dbReference type="RefSeq" id="WP_142940821.1">
    <property type="nucleotide sequence ID" value="NZ_VIKR01000001.1"/>
</dbReference>
<evidence type="ECO:0000256" key="5">
    <source>
        <dbReference type="SAM" id="Phobius"/>
    </source>
</evidence>
<sequence>MLFSLYEVLLLIGITQGAITAILLWKSKNNQLSNRFIALGLVAFCLICAKQVLINLGITQSQWFAFIPIASELSAGPFFYFYVISLINPKFRLTADQYWHFLPFIMIQLYVTWIYLNVVGIPSYEEKITFARSRHYNTIKLIEDCLTVVSIFGYATVGYFKLADYRKNVSDNLSDNSVSTFSWILRIIRLSVALGVFLLVNLIIEHFAYTQYMSLLWKVFILCNAGLVYYFGFSAYANRDLLSFETEKLSKVNPAERIPDDVVRQIIKKIDRAIKIDKVYLNPQVSAQQLAKKIDVSQTNLSYVINSHYQQSFRDLINLARIEEVKEKLTNNSQSKYSILSIALDSGFNSEASFYRVFKKQTGVSPKIFMENNRENSVESISNSKGEPSSDLLKSVES</sequence>
<keyword evidence="5" id="KW-0472">Membrane</keyword>
<keyword evidence="1" id="KW-0805">Transcription regulation</keyword>
<dbReference type="GO" id="GO:0043565">
    <property type="term" value="F:sequence-specific DNA binding"/>
    <property type="evidence" value="ECO:0007669"/>
    <property type="project" value="InterPro"/>
</dbReference>
<dbReference type="SMART" id="SM00342">
    <property type="entry name" value="HTH_ARAC"/>
    <property type="match status" value="1"/>
</dbReference>
<feature type="transmembrane region" description="Helical" evidence="5">
    <location>
        <begin position="64"/>
        <end position="87"/>
    </location>
</feature>
<dbReference type="Pfam" id="PF12833">
    <property type="entry name" value="HTH_18"/>
    <property type="match status" value="1"/>
</dbReference>
<feature type="domain" description="HTH araC/xylS-type" evidence="6">
    <location>
        <begin position="271"/>
        <end position="372"/>
    </location>
</feature>
<dbReference type="InterPro" id="IPR018062">
    <property type="entry name" value="HTH_AraC-typ_CS"/>
</dbReference>
<evidence type="ECO:0000256" key="4">
    <source>
        <dbReference type="SAM" id="MobiDB-lite"/>
    </source>
</evidence>
<comment type="caution">
    <text evidence="7">The sequence shown here is derived from an EMBL/GenBank/DDBJ whole genome shotgun (WGS) entry which is preliminary data.</text>
</comment>
<dbReference type="InterPro" id="IPR018060">
    <property type="entry name" value="HTH_AraC"/>
</dbReference>
<dbReference type="SUPFAM" id="SSF46689">
    <property type="entry name" value="Homeodomain-like"/>
    <property type="match status" value="1"/>
</dbReference>
<dbReference type="GO" id="GO:0003700">
    <property type="term" value="F:DNA-binding transcription factor activity"/>
    <property type="evidence" value="ECO:0007669"/>
    <property type="project" value="InterPro"/>
</dbReference>
<evidence type="ECO:0000256" key="1">
    <source>
        <dbReference type="ARBA" id="ARBA00023015"/>
    </source>
</evidence>
<feature type="transmembrane region" description="Helical" evidence="5">
    <location>
        <begin position="99"/>
        <end position="121"/>
    </location>
</feature>
<keyword evidence="5" id="KW-1133">Transmembrane helix</keyword>
<feature type="transmembrane region" description="Helical" evidence="5">
    <location>
        <begin position="183"/>
        <end position="204"/>
    </location>
</feature>
<dbReference type="OrthoDB" id="345413at2"/>
<dbReference type="EMBL" id="VIKR01000001">
    <property type="protein sequence ID" value="TQV77247.1"/>
    <property type="molecule type" value="Genomic_DNA"/>
</dbReference>
<keyword evidence="2" id="KW-0238">DNA-binding</keyword>
<gene>
    <name evidence="7" type="ORF">FLL45_04685</name>
</gene>
<feature type="compositionally biased region" description="Polar residues" evidence="4">
    <location>
        <begin position="378"/>
        <end position="387"/>
    </location>
</feature>
<feature type="transmembrane region" description="Helical" evidence="5">
    <location>
        <begin position="216"/>
        <end position="237"/>
    </location>
</feature>
<accession>A0A545TJ68</accession>
<dbReference type="PANTHER" id="PTHR43280">
    <property type="entry name" value="ARAC-FAMILY TRANSCRIPTIONAL REGULATOR"/>
    <property type="match status" value="1"/>
</dbReference>
<dbReference type="InterPro" id="IPR009057">
    <property type="entry name" value="Homeodomain-like_sf"/>
</dbReference>
<feature type="transmembrane region" description="Helical" evidence="5">
    <location>
        <begin position="6"/>
        <end position="25"/>
    </location>
</feature>
<name>A0A545TJ68_9GAMM</name>
<evidence type="ECO:0000313" key="7">
    <source>
        <dbReference type="EMBL" id="TQV77247.1"/>
    </source>
</evidence>
<feature type="region of interest" description="Disordered" evidence="4">
    <location>
        <begin position="375"/>
        <end position="398"/>
    </location>
</feature>
<dbReference type="PANTHER" id="PTHR43280:SF29">
    <property type="entry name" value="ARAC-FAMILY TRANSCRIPTIONAL REGULATOR"/>
    <property type="match status" value="1"/>
</dbReference>